<dbReference type="EMBL" id="CP127295">
    <property type="protein sequence ID" value="WIY00421.1"/>
    <property type="molecule type" value="Genomic_DNA"/>
</dbReference>
<dbReference type="PANTHER" id="PTHR11203">
    <property type="entry name" value="CLEAVAGE AND POLYADENYLATION SPECIFICITY FACTOR FAMILY MEMBER"/>
    <property type="match status" value="1"/>
</dbReference>
<dbReference type="KEGG" id="amog:QRX60_41240"/>
<dbReference type="InterPro" id="IPR022712">
    <property type="entry name" value="Beta_Casp"/>
</dbReference>
<proteinExistence type="predicted"/>
<dbReference type="Pfam" id="PF10996">
    <property type="entry name" value="Beta-Casp"/>
    <property type="match status" value="1"/>
</dbReference>
<dbReference type="GO" id="GO:0016787">
    <property type="term" value="F:hydrolase activity"/>
    <property type="evidence" value="ECO:0007669"/>
    <property type="project" value="UniProtKB-KW"/>
</dbReference>
<dbReference type="SUPFAM" id="SSF56281">
    <property type="entry name" value="Metallo-hydrolase/oxidoreductase"/>
    <property type="match status" value="1"/>
</dbReference>
<feature type="domain" description="Beta-Casp" evidence="2">
    <location>
        <begin position="283"/>
        <end position="394"/>
    </location>
</feature>
<sequence>MSATHQGSRAAALSAARRASARYRTSPWPGTLHVTGHRPLSHLDPALTFLGGATGARHLLELPGIRVLVGCGLFAGPDALWRRNFSPCPDELHAAGAVILPSADLGHAGFLPQLAAEGWYGPVFATPGTAALLPIVLSDAAKQFAEDALAAEAGGWAGPGPAVPPFRPEDVPRAVALVRPVEYGTLQQLDGAEFEFGRAGGRLGAAWVRIRAGGRSVVFAGPLGAAEHPRLRPPDPRPRSDALVLAAPPPPGDGHLAGRFAAAVRRAVNRGGHVLVPAAAAGGEGLLTMLAELAAAGEIPATPVVLDSPAGLSAVEVHQRAEREHWHELHRGGRVRVPAELVEQVPDRPSIIVAGLETADSGRVLPHLAALLPDPRTGVALLGRPAPGTRAAQLASGARQLKIHGRYVPVRAEVTALGSTGEFAGPAEVLEWAIATPPPETAFVVEGEPEPSHALAKALHAEAGWCAVVPEDGERVLC</sequence>
<dbReference type="Proteomes" id="UP001239397">
    <property type="component" value="Chromosome"/>
</dbReference>
<dbReference type="SMART" id="SM01027">
    <property type="entry name" value="Beta-Casp"/>
    <property type="match status" value="1"/>
</dbReference>
<dbReference type="EC" id="3.-.-.-" evidence="3"/>
<evidence type="ECO:0000313" key="3">
    <source>
        <dbReference type="EMBL" id="WIY00421.1"/>
    </source>
</evidence>
<dbReference type="PANTHER" id="PTHR11203:SF37">
    <property type="entry name" value="INTEGRATOR COMPLEX SUBUNIT 11"/>
    <property type="match status" value="1"/>
</dbReference>
<evidence type="ECO:0000256" key="1">
    <source>
        <dbReference type="ARBA" id="ARBA00022801"/>
    </source>
</evidence>
<reference evidence="3 4" key="1">
    <citation type="submission" date="2023-06" db="EMBL/GenBank/DDBJ databases">
        <authorList>
            <person name="Oyuntsetseg B."/>
            <person name="Kim S.B."/>
        </authorList>
    </citation>
    <scope>NUCLEOTIDE SEQUENCE [LARGE SCALE GENOMIC DNA]</scope>
    <source>
        <strain evidence="3 4">4-36</strain>
    </source>
</reference>
<dbReference type="InterPro" id="IPR036866">
    <property type="entry name" value="RibonucZ/Hydroxyglut_hydro"/>
</dbReference>
<dbReference type="GO" id="GO:0004521">
    <property type="term" value="F:RNA endonuclease activity"/>
    <property type="evidence" value="ECO:0007669"/>
    <property type="project" value="TreeGrafter"/>
</dbReference>
<evidence type="ECO:0000259" key="2">
    <source>
        <dbReference type="SMART" id="SM01027"/>
    </source>
</evidence>
<protein>
    <submittedName>
        <fullName evidence="3">MBL fold metallo-hydrolase</fullName>
        <ecNumber evidence="3">3.-.-.-</ecNumber>
    </submittedName>
</protein>
<dbReference type="RefSeq" id="WP_285996887.1">
    <property type="nucleotide sequence ID" value="NZ_CP127295.1"/>
</dbReference>
<evidence type="ECO:0000313" key="4">
    <source>
        <dbReference type="Proteomes" id="UP001239397"/>
    </source>
</evidence>
<dbReference type="AlphaFoldDB" id="A0A9Y2NC81"/>
<gene>
    <name evidence="3" type="ORF">QRX60_41240</name>
</gene>
<name>A0A9Y2NC81_9PSEU</name>
<dbReference type="Gene3D" id="3.60.15.10">
    <property type="entry name" value="Ribonuclease Z/Hydroxyacylglutathione hydrolase-like"/>
    <property type="match status" value="1"/>
</dbReference>
<dbReference type="InterPro" id="IPR050698">
    <property type="entry name" value="MBL"/>
</dbReference>
<dbReference type="Gene3D" id="3.40.50.10890">
    <property type="match status" value="1"/>
</dbReference>
<keyword evidence="1 3" id="KW-0378">Hydrolase</keyword>
<keyword evidence="4" id="KW-1185">Reference proteome</keyword>
<organism evidence="3 4">
    <name type="scientific">Amycolatopsis mongoliensis</name>
    <dbReference type="NCBI Taxonomy" id="715475"/>
    <lineage>
        <taxon>Bacteria</taxon>
        <taxon>Bacillati</taxon>
        <taxon>Actinomycetota</taxon>
        <taxon>Actinomycetes</taxon>
        <taxon>Pseudonocardiales</taxon>
        <taxon>Pseudonocardiaceae</taxon>
        <taxon>Amycolatopsis</taxon>
    </lineage>
</organism>
<accession>A0A9Y2NC81</accession>